<name>A0A7D4XH60_9BACT</name>
<dbReference type="EMBL" id="MT520811">
    <property type="protein sequence ID" value="QKW93648.1"/>
    <property type="molecule type" value="Genomic_DNA"/>
</dbReference>
<dbReference type="PANTHER" id="PTHR31739:SF25">
    <property type="entry name" value="(E,E)-GERANYLLINALOOL SYNTHASE"/>
    <property type="match status" value="1"/>
</dbReference>
<dbReference type="CDD" id="cd00688">
    <property type="entry name" value="ISOPREN_C2_like"/>
    <property type="match status" value="1"/>
</dbReference>
<dbReference type="PANTHER" id="PTHR31739">
    <property type="entry name" value="ENT-COPALYL DIPHOSPHATE SYNTHASE, CHLOROPLASTIC"/>
    <property type="match status" value="1"/>
</dbReference>
<dbReference type="GO" id="GO:0000287">
    <property type="term" value="F:magnesium ion binding"/>
    <property type="evidence" value="ECO:0007669"/>
    <property type="project" value="TreeGrafter"/>
</dbReference>
<dbReference type="InterPro" id="IPR050148">
    <property type="entry name" value="Terpene_synthase-like"/>
</dbReference>
<accession>A0A7D4XH60</accession>
<proteinExistence type="predicted"/>
<dbReference type="GO" id="GO:0010333">
    <property type="term" value="F:terpene synthase activity"/>
    <property type="evidence" value="ECO:0007669"/>
    <property type="project" value="InterPro"/>
</dbReference>
<sequence>MKRIQDVLVAELHSLISTLGSNGGLMSPSVYDTAQMLRILPQADGVWPAVDWLLEQQQSDGGWGEPAMPLHRDVPTLAAILALREYNRRHEVRVAIREGVAFIRRQGSMWSTAAKAGRDDLPVGGEIVLPGLLDQLDAAGEMHIPRGPYGPLLELGERKRKAVAGLPPVPGMPWNHCWELTGSEPHASLIDASGGLSHSPAATAAWVNAASNRPELEETVQRARKYLANAERACEVGIPGVTSTIYPFERYEQLFSLYALQIAGILKDPRVESVVAPIVKELAGALGSKGIAMSDYFLQDGDDTAAAVMLLHEFGYPVDLSILYRFQNDNHFVAYAGELHPSPTVTARCIHALMVMGKDVAPFQRFLLERRELDGRWTVDKWNRSWLYTTGHAAIALMGSPYERELREAVEAVLVSQHRDGGWSTHGPPNMTETAYAVLMLAYLERQGFTHAGIGPALDHAFTWMLDNYCPFSRPKNKVKCWIAKELYRVERIDTIFELSAMLMLDQRRSKEKERGV</sequence>
<dbReference type="AlphaFoldDB" id="A0A7D4XH60"/>
<protein>
    <submittedName>
        <fullName evidence="1">(+)-kolavenyl diphosphate synthase</fullName>
    </submittedName>
</protein>
<dbReference type="SUPFAM" id="SSF48239">
    <property type="entry name" value="Terpenoid cyclases/Protein prenyltransferases"/>
    <property type="match status" value="2"/>
</dbReference>
<gene>
    <name evidence="1" type="primary">sora8</name>
</gene>
<dbReference type="Gene3D" id="1.50.10.160">
    <property type="match status" value="1"/>
</dbReference>
<dbReference type="InterPro" id="IPR008930">
    <property type="entry name" value="Terpenoid_cyclase/PrenylTrfase"/>
</dbReference>
<organism evidence="1">
    <name type="scientific">Vitiosangium cumulatum</name>
    <dbReference type="NCBI Taxonomy" id="1867796"/>
    <lineage>
        <taxon>Bacteria</taxon>
        <taxon>Pseudomonadati</taxon>
        <taxon>Myxococcota</taxon>
        <taxon>Myxococcia</taxon>
        <taxon>Myxococcales</taxon>
        <taxon>Cystobacterineae</taxon>
        <taxon>Archangiaceae</taxon>
        <taxon>Vitiosangium</taxon>
    </lineage>
</organism>
<dbReference type="Gene3D" id="1.50.10.20">
    <property type="match status" value="1"/>
</dbReference>
<evidence type="ECO:0000313" key="1">
    <source>
        <dbReference type="EMBL" id="QKW93648.1"/>
    </source>
</evidence>
<dbReference type="GO" id="GO:0016102">
    <property type="term" value="P:diterpenoid biosynthetic process"/>
    <property type="evidence" value="ECO:0007669"/>
    <property type="project" value="TreeGrafter"/>
</dbReference>
<reference evidence="1" key="1">
    <citation type="journal article" date="2020" name="Molecules">
        <title>2-Hydroxysorangiadenosine: Structure and Biosynthesis of a Myxobacterial Sesquiterpene-Nucleoside.</title>
        <authorList>
            <person name="Okoth D.A."/>
            <person name="Hug J.J."/>
            <person name="Garcia R."/>
            <person name="Sproer C."/>
            <person name="Overmann J."/>
            <person name="Muller R."/>
        </authorList>
    </citation>
    <scope>NUCLEOTIDE SEQUENCE</scope>
    <source>
        <strain evidence="1">MCy10943</strain>
    </source>
</reference>